<accession>A0A1C0ACL6</accession>
<dbReference type="GO" id="GO:0090529">
    <property type="term" value="P:cell septum assembly"/>
    <property type="evidence" value="ECO:0007669"/>
    <property type="project" value="InterPro"/>
</dbReference>
<evidence type="ECO:0000256" key="5">
    <source>
        <dbReference type="ARBA" id="ARBA00022692"/>
    </source>
</evidence>
<evidence type="ECO:0000256" key="6">
    <source>
        <dbReference type="ARBA" id="ARBA00022989"/>
    </source>
</evidence>
<reference evidence="11 12" key="2">
    <citation type="submission" date="2016-08" db="EMBL/GenBank/DDBJ databases">
        <title>Orenia metallireducens sp. nov. strain Z6, a Novel Metal-reducing Firmicute from the Deep Subsurface.</title>
        <authorList>
            <person name="Maxim B.I."/>
            <person name="Kenneth K."/>
            <person name="Flynn T.M."/>
            <person name="Oloughlin E.J."/>
            <person name="Locke R.A."/>
            <person name="Weber J.R."/>
            <person name="Egan S.M."/>
            <person name="Mackie R.I."/>
            <person name="Cann I.K."/>
        </authorList>
    </citation>
    <scope>NUCLEOTIDE SEQUENCE [LARGE SCALE GENOMIC DNA]</scope>
    <source>
        <strain evidence="11 12">Z6</strain>
    </source>
</reference>
<comment type="subcellular location">
    <subcellularLocation>
        <location evidence="1">Membrane</location>
    </subcellularLocation>
</comment>
<dbReference type="OrthoDB" id="2112008at2"/>
<dbReference type="EMBL" id="LWDV01000006">
    <property type="protein sequence ID" value="OCL28119.1"/>
    <property type="molecule type" value="Genomic_DNA"/>
</dbReference>
<dbReference type="Gene3D" id="3.10.20.310">
    <property type="entry name" value="membrane protein fhac"/>
    <property type="match status" value="1"/>
</dbReference>
<name>A0A1C0ACL6_9FIRM</name>
<dbReference type="InterPro" id="IPR026579">
    <property type="entry name" value="FtsQ"/>
</dbReference>
<gene>
    <name evidence="11" type="ORF">U472_02700</name>
</gene>
<reference evidence="12" key="1">
    <citation type="submission" date="2016-07" db="EMBL/GenBank/DDBJ databases">
        <authorList>
            <person name="Florea S."/>
            <person name="Webb J.S."/>
            <person name="Jaromczyk J."/>
            <person name="Schardl C.L."/>
        </authorList>
    </citation>
    <scope>NUCLEOTIDE SEQUENCE [LARGE SCALE GENOMIC DNA]</scope>
    <source>
        <strain evidence="12">Z6</strain>
    </source>
</reference>
<sequence length="235" mass="26554">MDKHKTIYLITIGLLLILGLVSLINSKYFQVQDIEIEGNKLLSDDYIIKYCNLEEINIFNVDRQKLANKLLELPQIKGVAISRDLPQKLIIEINERRPIAIVGIHSSYQIIDKKGQVIATTKNLAYWNLPLVTGVEIINDGEKVKINSELEKAINYLGLLSNQVLKGISELNISKEDGIQLFLVDGGIVKLSSNFDNKAKAKIFTSVYNDIKSKGRKIKYIDLRYGNNVIVRLAK</sequence>
<evidence type="ECO:0000256" key="3">
    <source>
        <dbReference type="ARBA" id="ARBA00022519"/>
    </source>
</evidence>
<evidence type="ECO:0000313" key="11">
    <source>
        <dbReference type="EMBL" id="OCL28119.1"/>
    </source>
</evidence>
<dbReference type="PANTHER" id="PTHR35851">
    <property type="entry name" value="CELL DIVISION PROTEIN FTSQ"/>
    <property type="match status" value="1"/>
</dbReference>
<dbReference type="AlphaFoldDB" id="A0A1C0ACL6"/>
<feature type="domain" description="POTRA" evidence="10">
    <location>
        <begin position="29"/>
        <end position="96"/>
    </location>
</feature>
<keyword evidence="12" id="KW-1185">Reference proteome</keyword>
<dbReference type="PROSITE" id="PS51779">
    <property type="entry name" value="POTRA"/>
    <property type="match status" value="1"/>
</dbReference>
<organism evidence="11 12">
    <name type="scientific">Orenia metallireducens</name>
    <dbReference type="NCBI Taxonomy" id="1413210"/>
    <lineage>
        <taxon>Bacteria</taxon>
        <taxon>Bacillati</taxon>
        <taxon>Bacillota</taxon>
        <taxon>Clostridia</taxon>
        <taxon>Halanaerobiales</taxon>
        <taxon>Halobacteroidaceae</taxon>
        <taxon>Orenia</taxon>
    </lineage>
</organism>
<keyword evidence="3" id="KW-0997">Cell inner membrane</keyword>
<dbReference type="PANTHER" id="PTHR35851:SF1">
    <property type="entry name" value="CELL DIVISION PROTEIN FTSQ"/>
    <property type="match status" value="1"/>
</dbReference>
<evidence type="ECO:0000256" key="9">
    <source>
        <dbReference type="SAM" id="Phobius"/>
    </source>
</evidence>
<evidence type="ECO:0000256" key="4">
    <source>
        <dbReference type="ARBA" id="ARBA00022618"/>
    </source>
</evidence>
<dbReference type="GO" id="GO:0016020">
    <property type="term" value="C:membrane"/>
    <property type="evidence" value="ECO:0007669"/>
    <property type="project" value="UniProtKB-SubCell"/>
</dbReference>
<dbReference type="InterPro" id="IPR034746">
    <property type="entry name" value="POTRA"/>
</dbReference>
<dbReference type="RefSeq" id="WP_068715245.1">
    <property type="nucleotide sequence ID" value="NZ_LWDV01000006.1"/>
</dbReference>
<dbReference type="Pfam" id="PF08478">
    <property type="entry name" value="POTRA_1"/>
    <property type="match status" value="1"/>
</dbReference>
<evidence type="ECO:0000256" key="1">
    <source>
        <dbReference type="ARBA" id="ARBA00004370"/>
    </source>
</evidence>
<protein>
    <recommendedName>
        <fullName evidence="10">POTRA domain-containing protein</fullName>
    </recommendedName>
</protein>
<evidence type="ECO:0000256" key="8">
    <source>
        <dbReference type="ARBA" id="ARBA00023306"/>
    </source>
</evidence>
<evidence type="ECO:0000256" key="7">
    <source>
        <dbReference type="ARBA" id="ARBA00023136"/>
    </source>
</evidence>
<keyword evidence="2" id="KW-1003">Cell membrane</keyword>
<dbReference type="InterPro" id="IPR013685">
    <property type="entry name" value="POTRA_FtsQ_type"/>
</dbReference>
<proteinExistence type="predicted"/>
<dbReference type="InterPro" id="IPR045335">
    <property type="entry name" value="FtsQ_C_sf"/>
</dbReference>
<keyword evidence="4" id="KW-0132">Cell division</keyword>
<keyword evidence="6 9" id="KW-1133">Transmembrane helix</keyword>
<evidence type="ECO:0000256" key="2">
    <source>
        <dbReference type="ARBA" id="ARBA00022475"/>
    </source>
</evidence>
<dbReference type="Pfam" id="PF03799">
    <property type="entry name" value="FtsQ_DivIB_C"/>
    <property type="match status" value="1"/>
</dbReference>
<dbReference type="Proteomes" id="UP000093514">
    <property type="component" value="Unassembled WGS sequence"/>
</dbReference>
<dbReference type="InterPro" id="IPR005548">
    <property type="entry name" value="Cell_div_FtsQ/DivIB_C"/>
</dbReference>
<dbReference type="Gene3D" id="3.40.50.11690">
    <property type="entry name" value="Cell division protein FtsQ/DivIB"/>
    <property type="match status" value="1"/>
</dbReference>
<keyword evidence="5 9" id="KW-0812">Transmembrane</keyword>
<keyword evidence="8" id="KW-0131">Cell cycle</keyword>
<feature type="transmembrane region" description="Helical" evidence="9">
    <location>
        <begin position="6"/>
        <end position="24"/>
    </location>
</feature>
<evidence type="ECO:0000259" key="10">
    <source>
        <dbReference type="PROSITE" id="PS51779"/>
    </source>
</evidence>
<comment type="caution">
    <text evidence="11">The sequence shown here is derived from an EMBL/GenBank/DDBJ whole genome shotgun (WGS) entry which is preliminary data.</text>
</comment>
<keyword evidence="7 9" id="KW-0472">Membrane</keyword>
<evidence type="ECO:0000313" key="12">
    <source>
        <dbReference type="Proteomes" id="UP000093514"/>
    </source>
</evidence>